<dbReference type="InterPro" id="IPR016667">
    <property type="entry name" value="Caps_polysacc_synth_CpsB/CapC"/>
</dbReference>
<evidence type="ECO:0000256" key="3">
    <source>
        <dbReference type="ARBA" id="ARBA00022801"/>
    </source>
</evidence>
<dbReference type="Gene3D" id="3.20.20.140">
    <property type="entry name" value="Metal-dependent hydrolases"/>
    <property type="match status" value="1"/>
</dbReference>
<dbReference type="GO" id="GO:0030145">
    <property type="term" value="F:manganese ion binding"/>
    <property type="evidence" value="ECO:0007669"/>
    <property type="project" value="InterPro"/>
</dbReference>
<dbReference type="GO" id="GO:0004725">
    <property type="term" value="F:protein tyrosine phosphatase activity"/>
    <property type="evidence" value="ECO:0007669"/>
    <property type="project" value="UniProtKB-EC"/>
</dbReference>
<name>A0A1H6VX17_9BACT</name>
<sequence length="251" mass="28784">MSIFDLFIKLKKSPENQALDLSWLHADMHSHLIPGIDDGAQSIEESLVLIERLASYGLKKLIITPHIMSEFFKNTPETILPGLKKLQTAVADTGIPIELEAAAEYYLDEIFFEKVEKNEPLLSFGANKLVLVETGFMSKPHILLETFFRMEMSGYQPVFAHPERYMYLHQESSTLEALADRNIPFQLNLLSLTGYYSKAVKKFAEKIVDRGLVKLAGTDCHNEKYLDALERLPQEKYYEKLQALDLWNQQL</sequence>
<dbReference type="InterPro" id="IPR016195">
    <property type="entry name" value="Pol/histidinol_Pase-like"/>
</dbReference>
<dbReference type="STRING" id="1416801.SAMN05192553_102343"/>
<keyword evidence="6" id="KW-1185">Reference proteome</keyword>
<evidence type="ECO:0000256" key="1">
    <source>
        <dbReference type="ARBA" id="ARBA00005750"/>
    </source>
</evidence>
<comment type="similarity">
    <text evidence="1">Belongs to the metallo-dependent hydrolases superfamily. CpsB/CapC family.</text>
</comment>
<dbReference type="EMBL" id="FNZH01000002">
    <property type="protein sequence ID" value="SEJ09173.1"/>
    <property type="molecule type" value="Genomic_DNA"/>
</dbReference>
<accession>A0A1H6VX17</accession>
<comment type="catalytic activity">
    <reaction evidence="4">
        <text>O-phospho-L-tyrosyl-[protein] + H2O = L-tyrosyl-[protein] + phosphate</text>
        <dbReference type="Rhea" id="RHEA:10684"/>
        <dbReference type="Rhea" id="RHEA-COMP:10136"/>
        <dbReference type="Rhea" id="RHEA-COMP:20101"/>
        <dbReference type="ChEBI" id="CHEBI:15377"/>
        <dbReference type="ChEBI" id="CHEBI:43474"/>
        <dbReference type="ChEBI" id="CHEBI:46858"/>
        <dbReference type="ChEBI" id="CHEBI:61978"/>
        <dbReference type="EC" id="3.1.3.48"/>
    </reaction>
</comment>
<dbReference type="OrthoDB" id="9788539at2"/>
<dbReference type="EC" id="3.1.3.48" evidence="2"/>
<dbReference type="AlphaFoldDB" id="A0A1H6VX17"/>
<dbReference type="RefSeq" id="WP_092171108.1">
    <property type="nucleotide sequence ID" value="NZ_FNZH01000002.1"/>
</dbReference>
<dbReference type="PANTHER" id="PTHR39181">
    <property type="entry name" value="TYROSINE-PROTEIN PHOSPHATASE YWQE"/>
    <property type="match status" value="1"/>
</dbReference>
<organism evidence="5 6">
    <name type="scientific">Cyclobacterium xiamenense</name>
    <dbReference type="NCBI Taxonomy" id="1297121"/>
    <lineage>
        <taxon>Bacteria</taxon>
        <taxon>Pseudomonadati</taxon>
        <taxon>Bacteroidota</taxon>
        <taxon>Cytophagia</taxon>
        <taxon>Cytophagales</taxon>
        <taxon>Cyclobacteriaceae</taxon>
        <taxon>Cyclobacterium</taxon>
    </lineage>
</organism>
<dbReference type="PANTHER" id="PTHR39181:SF1">
    <property type="entry name" value="TYROSINE-PROTEIN PHOSPHATASE YWQE"/>
    <property type="match status" value="1"/>
</dbReference>
<evidence type="ECO:0000313" key="5">
    <source>
        <dbReference type="EMBL" id="SEJ09173.1"/>
    </source>
</evidence>
<proteinExistence type="inferred from homology"/>
<evidence type="ECO:0000256" key="4">
    <source>
        <dbReference type="ARBA" id="ARBA00051722"/>
    </source>
</evidence>
<keyword evidence="3" id="KW-0378">Hydrolase</keyword>
<gene>
    <name evidence="5" type="ORF">SAMN05192553_102343</name>
</gene>
<dbReference type="Proteomes" id="UP000199403">
    <property type="component" value="Unassembled WGS sequence"/>
</dbReference>
<reference evidence="6" key="1">
    <citation type="submission" date="2016-10" db="EMBL/GenBank/DDBJ databases">
        <authorList>
            <person name="Varghese N."/>
            <person name="Submissions S."/>
        </authorList>
    </citation>
    <scope>NUCLEOTIDE SEQUENCE [LARGE SCALE GENOMIC DNA]</scope>
    <source>
        <strain evidence="6">IBRC-M 10761</strain>
    </source>
</reference>
<dbReference type="SUPFAM" id="SSF89550">
    <property type="entry name" value="PHP domain-like"/>
    <property type="match status" value="1"/>
</dbReference>
<protein>
    <recommendedName>
        <fullName evidence="2">protein-tyrosine-phosphatase</fullName>
        <ecNumber evidence="2">3.1.3.48</ecNumber>
    </recommendedName>
</protein>
<dbReference type="Pfam" id="PF19567">
    <property type="entry name" value="CpsB_CapC"/>
    <property type="match status" value="1"/>
</dbReference>
<evidence type="ECO:0000313" key="6">
    <source>
        <dbReference type="Proteomes" id="UP000199403"/>
    </source>
</evidence>
<evidence type="ECO:0000256" key="2">
    <source>
        <dbReference type="ARBA" id="ARBA00013064"/>
    </source>
</evidence>